<name>A0A1Y2IA97_TRAC3</name>
<keyword evidence="2" id="KW-0812">Transmembrane</keyword>
<keyword evidence="2" id="KW-1133">Transmembrane helix</keyword>
<protein>
    <submittedName>
        <fullName evidence="3">Uncharacterized protein</fullName>
    </submittedName>
</protein>
<gene>
    <name evidence="3" type="ORF">PYCCODRAFT_1216443</name>
</gene>
<dbReference type="EMBL" id="KZ084164">
    <property type="protein sequence ID" value="OSC96831.1"/>
    <property type="molecule type" value="Genomic_DNA"/>
</dbReference>
<keyword evidence="4" id="KW-1185">Reference proteome</keyword>
<reference evidence="3 4" key="1">
    <citation type="journal article" date="2015" name="Biotechnol. Biofuels">
        <title>Enhanced degradation of softwood versus hardwood by the white-rot fungus Pycnoporus coccineus.</title>
        <authorList>
            <person name="Couturier M."/>
            <person name="Navarro D."/>
            <person name="Chevret D."/>
            <person name="Henrissat B."/>
            <person name="Piumi F."/>
            <person name="Ruiz-Duenas F.J."/>
            <person name="Martinez A.T."/>
            <person name="Grigoriev I.V."/>
            <person name="Riley R."/>
            <person name="Lipzen A."/>
            <person name="Berrin J.G."/>
            <person name="Master E.R."/>
            <person name="Rosso M.N."/>
        </authorList>
    </citation>
    <scope>NUCLEOTIDE SEQUENCE [LARGE SCALE GENOMIC DNA]</scope>
    <source>
        <strain evidence="3 4">BRFM310</strain>
    </source>
</reference>
<evidence type="ECO:0000313" key="4">
    <source>
        <dbReference type="Proteomes" id="UP000193067"/>
    </source>
</evidence>
<feature type="transmembrane region" description="Helical" evidence="2">
    <location>
        <begin position="225"/>
        <end position="246"/>
    </location>
</feature>
<accession>A0A1Y2IA97</accession>
<feature type="transmembrane region" description="Helical" evidence="2">
    <location>
        <begin position="161"/>
        <end position="183"/>
    </location>
</feature>
<dbReference type="Proteomes" id="UP000193067">
    <property type="component" value="Unassembled WGS sequence"/>
</dbReference>
<organism evidence="3 4">
    <name type="scientific">Trametes coccinea (strain BRFM310)</name>
    <name type="common">Pycnoporus coccineus</name>
    <dbReference type="NCBI Taxonomy" id="1353009"/>
    <lineage>
        <taxon>Eukaryota</taxon>
        <taxon>Fungi</taxon>
        <taxon>Dikarya</taxon>
        <taxon>Basidiomycota</taxon>
        <taxon>Agaricomycotina</taxon>
        <taxon>Agaricomycetes</taxon>
        <taxon>Polyporales</taxon>
        <taxon>Polyporaceae</taxon>
        <taxon>Trametes</taxon>
    </lineage>
</organism>
<evidence type="ECO:0000313" key="3">
    <source>
        <dbReference type="EMBL" id="OSC96831.1"/>
    </source>
</evidence>
<dbReference type="AlphaFoldDB" id="A0A1Y2IA97"/>
<evidence type="ECO:0000256" key="1">
    <source>
        <dbReference type="SAM" id="MobiDB-lite"/>
    </source>
</evidence>
<feature type="region of interest" description="Disordered" evidence="1">
    <location>
        <begin position="49"/>
        <end position="76"/>
    </location>
</feature>
<evidence type="ECO:0000256" key="2">
    <source>
        <dbReference type="SAM" id="Phobius"/>
    </source>
</evidence>
<sequence>MMMRADGGRALQVRVRTGMYGMRATSGQDIQIYTCKSSQSVSTVHSLFETRGNEKKGTHSRGTRLQPQPQRLDSHHRRHVQGIRAHPVRLGKIGGCCLPVQHARGRVRRMMSRRQGMRVVCGMRRMGTVCCRARRGVKRAMPLRRMASVMRRPRRLRMRPIRVAVVVAVGVGGGSVVVAGSAAGVREILHVRLRVGTARKRPPIPLREAAHVLLLRIPPLALRRLLAVLLSGLSLLQTLAKLLLLLSMELERIVLRLRRQVRVLRQLLPEGD</sequence>
<proteinExistence type="predicted"/>
<keyword evidence="2" id="KW-0472">Membrane</keyword>